<protein>
    <submittedName>
        <fullName evidence="10">Putative transport protein</fullName>
    </submittedName>
</protein>
<comment type="caution">
    <text evidence="10">The sequence shown here is derived from an EMBL/GenBank/DDBJ whole genome shotgun (WGS) entry which is preliminary data.</text>
</comment>
<feature type="transmembrane region" description="Helical" evidence="8">
    <location>
        <begin position="12"/>
        <end position="32"/>
    </location>
</feature>
<feature type="transmembrane region" description="Helical" evidence="8">
    <location>
        <begin position="440"/>
        <end position="458"/>
    </location>
</feature>
<evidence type="ECO:0000256" key="8">
    <source>
        <dbReference type="SAM" id="Phobius"/>
    </source>
</evidence>
<dbReference type="InterPro" id="IPR006512">
    <property type="entry name" value="YidE_YbjL"/>
</dbReference>
<dbReference type="GO" id="GO:0008324">
    <property type="term" value="F:monoatomic cation transmembrane transporter activity"/>
    <property type="evidence" value="ECO:0007669"/>
    <property type="project" value="InterPro"/>
</dbReference>
<feature type="transmembrane region" description="Helical" evidence="8">
    <location>
        <begin position="69"/>
        <end position="90"/>
    </location>
</feature>
<feature type="transmembrane region" description="Helical" evidence="8">
    <location>
        <begin position="534"/>
        <end position="556"/>
    </location>
</feature>
<evidence type="ECO:0000256" key="7">
    <source>
        <dbReference type="ARBA" id="ARBA00023136"/>
    </source>
</evidence>
<gene>
    <name evidence="10" type="ORF">FHS48_003440</name>
</gene>
<keyword evidence="4" id="KW-1003">Cell membrane</keyword>
<evidence type="ECO:0000256" key="1">
    <source>
        <dbReference type="ARBA" id="ARBA00004651"/>
    </source>
</evidence>
<evidence type="ECO:0000313" key="10">
    <source>
        <dbReference type="EMBL" id="MBB6211994.1"/>
    </source>
</evidence>
<dbReference type="PROSITE" id="PS51202">
    <property type="entry name" value="RCK_C"/>
    <property type="match status" value="2"/>
</dbReference>
<dbReference type="Gene3D" id="3.30.70.1450">
    <property type="entry name" value="Regulator of K+ conductance, C-terminal domain"/>
    <property type="match status" value="2"/>
</dbReference>
<comment type="similarity">
    <text evidence="2">Belongs to the AAE transporter (TC 2.A.81) family.</text>
</comment>
<reference evidence="10 11" key="1">
    <citation type="submission" date="2020-08" db="EMBL/GenBank/DDBJ databases">
        <title>Genomic Encyclopedia of Type Strains, Phase IV (KMG-IV): sequencing the most valuable type-strain genomes for metagenomic binning, comparative biology and taxonomic classification.</title>
        <authorList>
            <person name="Goeker M."/>
        </authorList>
    </citation>
    <scope>NUCLEOTIDE SEQUENCE [LARGE SCALE GENOMIC DNA]</scope>
    <source>
        <strain evidence="10 11">DSM 11590</strain>
    </source>
</reference>
<evidence type="ECO:0000256" key="5">
    <source>
        <dbReference type="ARBA" id="ARBA00022692"/>
    </source>
</evidence>
<dbReference type="Proteomes" id="UP000544872">
    <property type="component" value="Unassembled WGS sequence"/>
</dbReference>
<accession>A0A7W9ZKP4</accession>
<dbReference type="AlphaFoldDB" id="A0A7W9ZKP4"/>
<keyword evidence="7 8" id="KW-0472">Membrane</keyword>
<feature type="transmembrane region" description="Helical" evidence="8">
    <location>
        <begin position="39"/>
        <end position="57"/>
    </location>
</feature>
<name>A0A7W9ZKP4_NOVIT</name>
<dbReference type="GO" id="GO:0005886">
    <property type="term" value="C:plasma membrane"/>
    <property type="evidence" value="ECO:0007669"/>
    <property type="project" value="UniProtKB-SubCell"/>
</dbReference>
<feature type="domain" description="RCK C-terminal" evidence="9">
    <location>
        <begin position="284"/>
        <end position="368"/>
    </location>
</feature>
<dbReference type="PANTHER" id="PTHR30445">
    <property type="entry name" value="K(+)_H(+) ANTIPORTER SUBUNIT KHTT"/>
    <property type="match status" value="1"/>
</dbReference>
<dbReference type="RefSeq" id="WP_184265251.1">
    <property type="nucleotide sequence ID" value="NZ_JACIIX010000015.1"/>
</dbReference>
<dbReference type="EMBL" id="JACIIX010000015">
    <property type="protein sequence ID" value="MBB6211994.1"/>
    <property type="molecule type" value="Genomic_DNA"/>
</dbReference>
<dbReference type="Pfam" id="PF02080">
    <property type="entry name" value="TrkA_C"/>
    <property type="match status" value="2"/>
</dbReference>
<feature type="domain" description="RCK C-terminal" evidence="9">
    <location>
        <begin position="195"/>
        <end position="283"/>
    </location>
</feature>
<dbReference type="Pfam" id="PF06826">
    <property type="entry name" value="Asp-Al_Ex"/>
    <property type="match status" value="2"/>
</dbReference>
<evidence type="ECO:0000256" key="6">
    <source>
        <dbReference type="ARBA" id="ARBA00022989"/>
    </source>
</evidence>
<sequence>MLGSLIAGLNPVAQGVLALSLAAVVGLALGAVKLRGIGLGVGGVLFAGLVLGHLGLRGDPHVLEFLKEFGLILFVYTIGVQVGPGFFSALKRVGLPLNLMAAAIVVLGVLTTVAVFFIAGLPLPVVLGLFSGAVTNTPSLAAGQQMLAQMGATKETLTLLPTGYAVAYPFGIAGILLSMTVIRMLFRVSPAAEGEAFEAGQQARRHGLETLNVRLTNPNLDGLPLSEIPGLQDHGAVVSRVLRQEADGHIEVPHPDTRFRCGDVLFLVGTPQALHAMQLILGEPADINLKERTEEVKWDRLVVTNTKILGKSVDDLNLLQQCDVMISRVSRSGIELLPSPQLHLQFGDIVQVIGTEEHIRAAAKLLGNTGKALQQAQILPIFAGIALGVLIGAIPLALPGLPAPVSLGLAGGPLLAALLLSRLGHMGPLVWFMPPSANHALREVGIVLFLAVVGLNAGDRFFDVLLHGDGVAWMGWAALITLLPLLTVGLAARLIWKQNYLTLCGVLAGSMTDPPALAFAAAQSSSEASSVAYATVYPLVMCLRILAPQILVLFLWGL</sequence>
<dbReference type="GO" id="GO:0006813">
    <property type="term" value="P:potassium ion transport"/>
    <property type="evidence" value="ECO:0007669"/>
    <property type="project" value="InterPro"/>
</dbReference>
<evidence type="ECO:0000256" key="3">
    <source>
        <dbReference type="ARBA" id="ARBA00022448"/>
    </source>
</evidence>
<feature type="transmembrane region" description="Helical" evidence="8">
    <location>
        <begin position="499"/>
        <end position="522"/>
    </location>
</feature>
<evidence type="ECO:0000313" key="11">
    <source>
        <dbReference type="Proteomes" id="UP000544872"/>
    </source>
</evidence>
<dbReference type="InterPro" id="IPR006037">
    <property type="entry name" value="RCK_C"/>
</dbReference>
<evidence type="ECO:0000256" key="2">
    <source>
        <dbReference type="ARBA" id="ARBA00009854"/>
    </source>
</evidence>
<comment type="subcellular location">
    <subcellularLocation>
        <location evidence="1">Cell membrane</location>
        <topology evidence="1">Multi-pass membrane protein</topology>
    </subcellularLocation>
</comment>
<dbReference type="InterPro" id="IPR050144">
    <property type="entry name" value="AAE_transporter"/>
</dbReference>
<feature type="transmembrane region" description="Helical" evidence="8">
    <location>
        <begin position="378"/>
        <end position="397"/>
    </location>
</feature>
<dbReference type="InterPro" id="IPR036721">
    <property type="entry name" value="RCK_C_sf"/>
</dbReference>
<dbReference type="NCBIfam" id="NF003007">
    <property type="entry name" value="PRK03818.1"/>
    <property type="match status" value="1"/>
</dbReference>
<keyword evidence="5 8" id="KW-0812">Transmembrane</keyword>
<feature type="transmembrane region" description="Helical" evidence="8">
    <location>
        <begin position="97"/>
        <end position="121"/>
    </location>
</feature>
<dbReference type="NCBIfam" id="TIGR01625">
    <property type="entry name" value="YidE_YbjL_dupl"/>
    <property type="match status" value="2"/>
</dbReference>
<keyword evidence="6 8" id="KW-1133">Transmembrane helix</keyword>
<keyword evidence="3" id="KW-0813">Transport</keyword>
<keyword evidence="11" id="KW-1185">Reference proteome</keyword>
<evidence type="ECO:0000256" key="4">
    <source>
        <dbReference type="ARBA" id="ARBA00022475"/>
    </source>
</evidence>
<evidence type="ECO:0000259" key="9">
    <source>
        <dbReference type="PROSITE" id="PS51202"/>
    </source>
</evidence>
<dbReference type="SUPFAM" id="SSF116726">
    <property type="entry name" value="TrkA C-terminal domain-like"/>
    <property type="match status" value="2"/>
</dbReference>
<organism evidence="10 11">
    <name type="scientific">Novispirillum itersonii</name>
    <name type="common">Aquaspirillum itersonii</name>
    <dbReference type="NCBI Taxonomy" id="189"/>
    <lineage>
        <taxon>Bacteria</taxon>
        <taxon>Pseudomonadati</taxon>
        <taxon>Pseudomonadota</taxon>
        <taxon>Alphaproteobacteria</taxon>
        <taxon>Rhodospirillales</taxon>
        <taxon>Novispirillaceae</taxon>
        <taxon>Novispirillum</taxon>
    </lineage>
</organism>
<dbReference type="PANTHER" id="PTHR30445:SF3">
    <property type="entry name" value="TRANSPORT PROTEIN YIDE-RELATED"/>
    <property type="match status" value="1"/>
</dbReference>
<proteinExistence type="inferred from homology"/>
<feature type="transmembrane region" description="Helical" evidence="8">
    <location>
        <begin position="166"/>
        <end position="186"/>
    </location>
</feature>
<feature type="transmembrane region" description="Helical" evidence="8">
    <location>
        <begin position="470"/>
        <end position="492"/>
    </location>
</feature>